<dbReference type="AlphaFoldDB" id="A0A5P8W3Y8"/>
<dbReference type="KEGG" id="nsh:GXM_04947"/>
<dbReference type="EMBL" id="CP045226">
    <property type="protein sequence ID" value="QFS47455.1"/>
    <property type="molecule type" value="Genomic_DNA"/>
</dbReference>
<evidence type="ECO:0000313" key="1">
    <source>
        <dbReference type="EMBL" id="QFS47455.1"/>
    </source>
</evidence>
<proteinExistence type="predicted"/>
<name>A0A5P8W3Y8_9NOSO</name>
<keyword evidence="2" id="KW-1185">Reference proteome</keyword>
<protein>
    <submittedName>
        <fullName evidence="1">Uncharacterized protein</fullName>
    </submittedName>
</protein>
<gene>
    <name evidence="1" type="ORF">GXM_04947</name>
</gene>
<evidence type="ECO:0000313" key="2">
    <source>
        <dbReference type="Proteomes" id="UP000326678"/>
    </source>
</evidence>
<accession>A0A5P8W3Y8</accession>
<organism evidence="1 2">
    <name type="scientific">Nostoc sphaeroides CCNUC1</name>
    <dbReference type="NCBI Taxonomy" id="2653204"/>
    <lineage>
        <taxon>Bacteria</taxon>
        <taxon>Bacillati</taxon>
        <taxon>Cyanobacteriota</taxon>
        <taxon>Cyanophyceae</taxon>
        <taxon>Nostocales</taxon>
        <taxon>Nostocaceae</taxon>
        <taxon>Nostoc</taxon>
    </lineage>
</organism>
<sequence length="37" mass="4288">MPYYANNFINEIGSLYKNKFSKRSPQKFPESAIAYIG</sequence>
<dbReference type="Proteomes" id="UP000326678">
    <property type="component" value="Chromosome Gxm1"/>
</dbReference>
<reference evidence="1 2" key="1">
    <citation type="submission" date="2019-10" db="EMBL/GenBank/DDBJ databases">
        <title>Genomic and transcriptomic insights into the perfect genentic adaptation of a filamentous nitrogen-fixing cyanobacterium to rice fields.</title>
        <authorList>
            <person name="Chen Z."/>
        </authorList>
    </citation>
    <scope>NUCLEOTIDE SEQUENCE [LARGE SCALE GENOMIC DNA]</scope>
    <source>
        <strain evidence="1">CCNUC1</strain>
    </source>
</reference>